<dbReference type="Pfam" id="PF04138">
    <property type="entry name" value="GtrA_DPMS_TM"/>
    <property type="match status" value="1"/>
</dbReference>
<proteinExistence type="inferred from homology"/>
<comment type="similarity">
    <text evidence="2">Belongs to the GtrA family.</text>
</comment>
<protein>
    <submittedName>
        <fullName evidence="7">GtrA-like protein</fullName>
    </submittedName>
</protein>
<sequence>MINIIKKLWNNQGLRYVFFGGCTTLVNLLIFNVLVYACQVNYTISNIISVASAIVFAFVVNKIFVFVSKSSSWKEVWIEFCRFVLGRLSTMIIEVGGVFVLVQYISQAKWLAKLETQIIVTIVNYFISKFLVFKETTAKDETTL</sequence>
<reference evidence="7" key="1">
    <citation type="submission" date="2019-11" db="EMBL/GenBank/DDBJ databases">
        <authorList>
            <person name="Feng L."/>
        </authorList>
    </citation>
    <scope>NUCLEOTIDE SEQUENCE</scope>
    <source>
        <strain evidence="7">AcaccaeLFYP115</strain>
    </source>
</reference>
<organism evidence="7">
    <name type="scientific">Anaerostipes caccae</name>
    <dbReference type="NCBI Taxonomy" id="105841"/>
    <lineage>
        <taxon>Bacteria</taxon>
        <taxon>Bacillati</taxon>
        <taxon>Bacillota</taxon>
        <taxon>Clostridia</taxon>
        <taxon>Lachnospirales</taxon>
        <taxon>Lachnospiraceae</taxon>
        <taxon>Anaerostipes</taxon>
    </lineage>
</organism>
<evidence type="ECO:0000256" key="3">
    <source>
        <dbReference type="ARBA" id="ARBA00022692"/>
    </source>
</evidence>
<dbReference type="AlphaFoldDB" id="A0A6N2R309"/>
<evidence type="ECO:0000256" key="2">
    <source>
        <dbReference type="ARBA" id="ARBA00009399"/>
    </source>
</evidence>
<dbReference type="InterPro" id="IPR007267">
    <property type="entry name" value="GtrA_DPMS_TM"/>
</dbReference>
<dbReference type="PANTHER" id="PTHR38459">
    <property type="entry name" value="PROPHAGE BACTOPRENOL-LINKED GLUCOSE TRANSLOCASE HOMOLOG"/>
    <property type="match status" value="1"/>
</dbReference>
<dbReference type="GeneID" id="69468594"/>
<evidence type="ECO:0000256" key="4">
    <source>
        <dbReference type="ARBA" id="ARBA00022989"/>
    </source>
</evidence>
<evidence type="ECO:0000256" key="5">
    <source>
        <dbReference type="ARBA" id="ARBA00023136"/>
    </source>
</evidence>
<dbReference type="PANTHER" id="PTHR38459:SF5">
    <property type="entry name" value="CELL WALL TEICHOIC ACID GLYCOSYLATION PROTEIN GTCA"/>
    <property type="match status" value="1"/>
</dbReference>
<evidence type="ECO:0000259" key="6">
    <source>
        <dbReference type="Pfam" id="PF04138"/>
    </source>
</evidence>
<dbReference type="GO" id="GO:0005886">
    <property type="term" value="C:plasma membrane"/>
    <property type="evidence" value="ECO:0007669"/>
    <property type="project" value="TreeGrafter"/>
</dbReference>
<feature type="domain" description="GtrA/DPMS transmembrane" evidence="6">
    <location>
        <begin position="15"/>
        <end position="133"/>
    </location>
</feature>
<comment type="subcellular location">
    <subcellularLocation>
        <location evidence="1">Membrane</location>
        <topology evidence="1">Multi-pass membrane protein</topology>
    </subcellularLocation>
</comment>
<evidence type="ECO:0000256" key="1">
    <source>
        <dbReference type="ARBA" id="ARBA00004141"/>
    </source>
</evidence>
<keyword evidence="4" id="KW-1133">Transmembrane helix</keyword>
<dbReference type="RefSeq" id="WP_006565726.1">
    <property type="nucleotide sequence ID" value="NZ_BAABRZ010000005.1"/>
</dbReference>
<keyword evidence="3" id="KW-0812">Transmembrane</keyword>
<keyword evidence="5" id="KW-0472">Membrane</keyword>
<accession>A0A6N2R309</accession>
<dbReference type="EMBL" id="CACRSQ010000002">
    <property type="protein sequence ID" value="VYS74511.1"/>
    <property type="molecule type" value="Genomic_DNA"/>
</dbReference>
<gene>
    <name evidence="7" type="ORF">ACLFYP115_00187</name>
</gene>
<dbReference type="InterPro" id="IPR051401">
    <property type="entry name" value="GtrA_CellWall_Glycosyl"/>
</dbReference>
<dbReference type="GO" id="GO:0000271">
    <property type="term" value="P:polysaccharide biosynthetic process"/>
    <property type="evidence" value="ECO:0007669"/>
    <property type="project" value="InterPro"/>
</dbReference>
<evidence type="ECO:0000313" key="7">
    <source>
        <dbReference type="EMBL" id="VYS74511.1"/>
    </source>
</evidence>
<name>A0A6N2R309_9FIRM</name>